<dbReference type="EMBL" id="GBRH01197541">
    <property type="protein sequence ID" value="JAE00355.1"/>
    <property type="molecule type" value="Transcribed_RNA"/>
</dbReference>
<accession>A0A0A9EHW2</accession>
<sequence length="10" mass="1058">MIGHVQCVAT</sequence>
<name>A0A0A9EHW2_ARUDO</name>
<reference evidence="1" key="2">
    <citation type="journal article" date="2015" name="Data Brief">
        <title>Shoot transcriptome of the giant reed, Arundo donax.</title>
        <authorList>
            <person name="Barrero R.A."/>
            <person name="Guerrero F.D."/>
            <person name="Moolhuijzen P."/>
            <person name="Goolsby J.A."/>
            <person name="Tidwell J."/>
            <person name="Bellgard S.E."/>
            <person name="Bellgard M.I."/>
        </authorList>
    </citation>
    <scope>NUCLEOTIDE SEQUENCE</scope>
    <source>
        <tissue evidence="1">Shoot tissue taken approximately 20 cm above the soil surface</tissue>
    </source>
</reference>
<evidence type="ECO:0000313" key="1">
    <source>
        <dbReference type="EMBL" id="JAE00355.1"/>
    </source>
</evidence>
<reference evidence="1" key="1">
    <citation type="submission" date="2014-09" db="EMBL/GenBank/DDBJ databases">
        <authorList>
            <person name="Magalhaes I.L.F."/>
            <person name="Oliveira U."/>
            <person name="Santos F.R."/>
            <person name="Vidigal T.H.D.A."/>
            <person name="Brescovit A.D."/>
            <person name="Santos A.J."/>
        </authorList>
    </citation>
    <scope>NUCLEOTIDE SEQUENCE</scope>
    <source>
        <tissue evidence="1">Shoot tissue taken approximately 20 cm above the soil surface</tissue>
    </source>
</reference>
<protein>
    <submittedName>
        <fullName evidence="1">Uncharacterized protein</fullName>
    </submittedName>
</protein>
<organism evidence="1">
    <name type="scientific">Arundo donax</name>
    <name type="common">Giant reed</name>
    <name type="synonym">Donax arundinaceus</name>
    <dbReference type="NCBI Taxonomy" id="35708"/>
    <lineage>
        <taxon>Eukaryota</taxon>
        <taxon>Viridiplantae</taxon>
        <taxon>Streptophyta</taxon>
        <taxon>Embryophyta</taxon>
        <taxon>Tracheophyta</taxon>
        <taxon>Spermatophyta</taxon>
        <taxon>Magnoliopsida</taxon>
        <taxon>Liliopsida</taxon>
        <taxon>Poales</taxon>
        <taxon>Poaceae</taxon>
        <taxon>PACMAD clade</taxon>
        <taxon>Arundinoideae</taxon>
        <taxon>Arundineae</taxon>
        <taxon>Arundo</taxon>
    </lineage>
</organism>
<proteinExistence type="predicted"/>